<comment type="caution">
    <text evidence="3">The sequence shown here is derived from an EMBL/GenBank/DDBJ whole genome shotgun (WGS) entry which is preliminary data.</text>
</comment>
<dbReference type="InterPro" id="IPR003018">
    <property type="entry name" value="GAF"/>
</dbReference>
<dbReference type="Proteomes" id="UP001342314">
    <property type="component" value="Unassembled WGS sequence"/>
</dbReference>
<name>A0AAV5GMP3_9BASI</name>
<dbReference type="EMBL" id="BQKY01000009">
    <property type="protein sequence ID" value="GJN91764.1"/>
    <property type="molecule type" value="Genomic_DNA"/>
</dbReference>
<evidence type="ECO:0000259" key="2">
    <source>
        <dbReference type="Pfam" id="PF01590"/>
    </source>
</evidence>
<feature type="region of interest" description="Disordered" evidence="1">
    <location>
        <begin position="178"/>
        <end position="228"/>
    </location>
</feature>
<gene>
    <name evidence="3" type="ORF">Rhopal_004787-T1</name>
</gene>
<evidence type="ECO:0000256" key="1">
    <source>
        <dbReference type="SAM" id="MobiDB-lite"/>
    </source>
</evidence>
<feature type="region of interest" description="Disordered" evidence="1">
    <location>
        <begin position="445"/>
        <end position="484"/>
    </location>
</feature>
<dbReference type="PANTHER" id="PTHR43102">
    <property type="entry name" value="SLR1143 PROTEIN"/>
    <property type="match status" value="1"/>
</dbReference>
<evidence type="ECO:0000313" key="4">
    <source>
        <dbReference type="Proteomes" id="UP001342314"/>
    </source>
</evidence>
<sequence>MSGRIDERRRSSGTKDKLFNAFRRVSLVRRPSSEQNDLPQVSSASNGSSPTGGQKGSFTGTPPMLGHIAKKPSLDSVASVKSPSSYASSLVAPVHKLNSSSPASELPQTWDEWNYAYQHGFIDFDDPPPPPSDLRASEYATSTGHFRAPFPANEMRRQRAVDAINVFNRPSLGATMAWRQSPKASSSGEVAASPPPPSYPTARADSAPIYSPNSEATSRDTHRQGGPMHPALEKLAQEAKRRFGVDATTVSLMDRNEQVFLADDTCSFLEKADTIPRELTCCSHAMLKASTGTKDPLVILDFAKDWRFAENGFGSYKKGFYAAAPIMLPAPMGDEAEEYPAGIFCLLGEKPKQGFSEKDRVDLQEMADRASSEIKQYAAGVRQEKRVELAKKRQEWKKSKLVRKVAAGQQLESVAEIDTPPLSPELGALDLTDTAEDELFAKADEELGAPRRPSLAESAGSDASVSDLRATNAPPIFNQKDRSRGGVLAAPPKELADSIQSVVDLSTQLVAESIEMDFSYVVAVDLAAARAGAHYAGETDAKKSPIRFVSTYGMPIPAPLFSIESHLEPLVSAQSSLLFTRDDLSSGDDEFSTGLLVKIAVQDDIGFVLGCFSEDARRVLNSEDLLFIRSFGRDLQKYMPQLV</sequence>
<organism evidence="3 4">
    <name type="scientific">Rhodotorula paludigena</name>
    <dbReference type="NCBI Taxonomy" id="86838"/>
    <lineage>
        <taxon>Eukaryota</taxon>
        <taxon>Fungi</taxon>
        <taxon>Dikarya</taxon>
        <taxon>Basidiomycota</taxon>
        <taxon>Pucciniomycotina</taxon>
        <taxon>Microbotryomycetes</taxon>
        <taxon>Sporidiobolales</taxon>
        <taxon>Sporidiobolaceae</taxon>
        <taxon>Rhodotorula</taxon>
    </lineage>
</organism>
<feature type="compositionally biased region" description="Polar residues" evidence="1">
    <location>
        <begin position="33"/>
        <end position="60"/>
    </location>
</feature>
<dbReference type="Pfam" id="PF01590">
    <property type="entry name" value="GAF"/>
    <property type="match status" value="1"/>
</dbReference>
<dbReference type="AlphaFoldDB" id="A0AAV5GMP3"/>
<dbReference type="SUPFAM" id="SSF55781">
    <property type="entry name" value="GAF domain-like"/>
    <property type="match status" value="1"/>
</dbReference>
<proteinExistence type="predicted"/>
<evidence type="ECO:0000313" key="3">
    <source>
        <dbReference type="EMBL" id="GJN91764.1"/>
    </source>
</evidence>
<dbReference type="Gene3D" id="3.30.450.40">
    <property type="match status" value="1"/>
</dbReference>
<protein>
    <recommendedName>
        <fullName evidence="2">GAF domain-containing protein</fullName>
    </recommendedName>
</protein>
<keyword evidence="4" id="KW-1185">Reference proteome</keyword>
<dbReference type="PANTHER" id="PTHR43102:SF2">
    <property type="entry name" value="GAF DOMAIN-CONTAINING PROTEIN"/>
    <property type="match status" value="1"/>
</dbReference>
<feature type="region of interest" description="Disordered" evidence="1">
    <location>
        <begin position="24"/>
        <end position="67"/>
    </location>
</feature>
<reference evidence="3 4" key="1">
    <citation type="submission" date="2021-12" db="EMBL/GenBank/DDBJ databases">
        <title>High titer production of polyol ester of fatty acids by Rhodotorula paludigena BS15 towards product separation-free biomass refinery.</title>
        <authorList>
            <person name="Mano J."/>
            <person name="Ono H."/>
            <person name="Tanaka T."/>
            <person name="Naito K."/>
            <person name="Sushida H."/>
            <person name="Ike M."/>
            <person name="Tokuyasu K."/>
            <person name="Kitaoka M."/>
        </authorList>
    </citation>
    <scope>NUCLEOTIDE SEQUENCE [LARGE SCALE GENOMIC DNA]</scope>
    <source>
        <strain evidence="3 4">BS15</strain>
    </source>
</reference>
<feature type="domain" description="GAF" evidence="2">
    <location>
        <begin position="229"/>
        <end position="374"/>
    </location>
</feature>
<accession>A0AAV5GMP3</accession>
<dbReference type="InterPro" id="IPR029016">
    <property type="entry name" value="GAF-like_dom_sf"/>
</dbReference>